<keyword evidence="8" id="KW-0460">Magnesium</keyword>
<evidence type="ECO:0000256" key="2">
    <source>
        <dbReference type="ARBA" id="ARBA00009747"/>
    </source>
</evidence>
<keyword evidence="5" id="KW-0479">Metal-binding</keyword>
<evidence type="ECO:0000256" key="3">
    <source>
        <dbReference type="ARBA" id="ARBA00022679"/>
    </source>
</evidence>
<dbReference type="PANTHER" id="PTHR32057">
    <property type="entry name" value="PROTEIN ADENYLYLTRANSFERASE SELO, MITOCHONDRIAL"/>
    <property type="match status" value="1"/>
</dbReference>
<organism evidence="10 11">
    <name type="scientific">Schizosaccharomyces osmophilus</name>
    <dbReference type="NCBI Taxonomy" id="2545709"/>
    <lineage>
        <taxon>Eukaryota</taxon>
        <taxon>Fungi</taxon>
        <taxon>Dikarya</taxon>
        <taxon>Ascomycota</taxon>
        <taxon>Taphrinomycotina</taxon>
        <taxon>Schizosaccharomycetes</taxon>
        <taxon>Schizosaccharomycetales</taxon>
        <taxon>Schizosaccharomycetaceae</taxon>
        <taxon>Schizosaccharomyces</taxon>
    </lineage>
</organism>
<dbReference type="AlphaFoldDB" id="A0AAE9WC52"/>
<keyword evidence="7" id="KW-0067">ATP-binding</keyword>
<evidence type="ECO:0000256" key="4">
    <source>
        <dbReference type="ARBA" id="ARBA00022695"/>
    </source>
</evidence>
<dbReference type="RefSeq" id="XP_056037363.1">
    <property type="nucleotide sequence ID" value="XM_056182606.1"/>
</dbReference>
<dbReference type="GO" id="GO:0070733">
    <property type="term" value="F:AMPylase activity"/>
    <property type="evidence" value="ECO:0007669"/>
    <property type="project" value="TreeGrafter"/>
</dbReference>
<keyword evidence="6" id="KW-0547">Nucleotide-binding</keyword>
<dbReference type="GO" id="GO:0005739">
    <property type="term" value="C:mitochondrion"/>
    <property type="evidence" value="ECO:0007669"/>
    <property type="project" value="TreeGrafter"/>
</dbReference>
<dbReference type="GO" id="GO:0046872">
    <property type="term" value="F:metal ion binding"/>
    <property type="evidence" value="ECO:0007669"/>
    <property type="project" value="UniProtKB-KW"/>
</dbReference>
<comment type="similarity">
    <text evidence="2">Belongs to the SELO family.</text>
</comment>
<comment type="cofactor">
    <cofactor evidence="1">
        <name>Mg(2+)</name>
        <dbReference type="ChEBI" id="CHEBI:18420"/>
    </cofactor>
</comment>
<evidence type="ECO:0000256" key="6">
    <source>
        <dbReference type="ARBA" id="ARBA00022741"/>
    </source>
</evidence>
<dbReference type="EMBL" id="CP115612">
    <property type="protein sequence ID" value="WBW73120.1"/>
    <property type="molecule type" value="Genomic_DNA"/>
</dbReference>
<dbReference type="Proteomes" id="UP001212411">
    <property type="component" value="Chromosome 2"/>
</dbReference>
<sequence>MRKFFTRSIQTMSRKLSDLPVSSTFTENLTPDPVVPTVDALKHASDEMLHMPRKVNDGALFTYMTPSMKAESKLLAYSPSCMKSLGLDESEAETDAFQKLVVGKDIDVDKCCPWSQCYGGFQFGDWAGQLGDGRVVSLCELTNPDTKERYEIQVKGVGRTPYSRFADGMAVVRSSIREHLCCEALHALNVPTTRSLAISTLDGVAAMRETVEPCAIVCRMAPSWIRIGTFDLPGVNGNLESIRKLADYCLDHVLTKDFQGRGVGNRYEQLLRDVAFRNAKSVAKWQVYGFMNGVLNTDNTSILGLSMDFGPFSFMDTYNPSFTPNHDDVFLRYSYQRQPSIIIWNLAKLASALLEFIGAKGQVDDPQFMEKLHNSPELISEAHEYTLQVFENIAKEFLSIVREDYFQLMTARLGLPDDATARKQVIDALDILENYDLDYPNFFSFLTRVKVEEGDNSSSAERLFDLCVSSFNKNNPRFRNEAIGKFEGWLDAYHQLCAEIPEVTRLNTMKSVNPHFTLRNWVLEEVNKKAYEGDFDLFHKVAKMTASPFEDSWGFSKDFEDTYCYSTGPTKSQIQCSCSS</sequence>
<protein>
    <recommendedName>
        <fullName evidence="9">Selenoprotein O</fullName>
    </recommendedName>
</protein>
<dbReference type="GeneID" id="80877295"/>
<evidence type="ECO:0000256" key="5">
    <source>
        <dbReference type="ARBA" id="ARBA00022723"/>
    </source>
</evidence>
<evidence type="ECO:0000256" key="1">
    <source>
        <dbReference type="ARBA" id="ARBA00001946"/>
    </source>
</evidence>
<dbReference type="KEGG" id="som:SOMG_03819"/>
<dbReference type="Pfam" id="PF02696">
    <property type="entry name" value="SelO"/>
    <property type="match status" value="1"/>
</dbReference>
<dbReference type="PANTHER" id="PTHR32057:SF14">
    <property type="entry name" value="PROTEIN ADENYLYLTRANSFERASE SELO, MITOCHONDRIAL"/>
    <property type="match status" value="1"/>
</dbReference>
<evidence type="ECO:0000256" key="8">
    <source>
        <dbReference type="ARBA" id="ARBA00022842"/>
    </source>
</evidence>
<evidence type="ECO:0000256" key="9">
    <source>
        <dbReference type="ARBA" id="ARBA00031547"/>
    </source>
</evidence>
<evidence type="ECO:0000256" key="7">
    <source>
        <dbReference type="ARBA" id="ARBA00022840"/>
    </source>
</evidence>
<keyword evidence="4 10" id="KW-0548">Nucleotidyltransferase</keyword>
<proteinExistence type="inferred from homology"/>
<dbReference type="GO" id="GO:0005524">
    <property type="term" value="F:ATP binding"/>
    <property type="evidence" value="ECO:0007669"/>
    <property type="project" value="UniProtKB-KW"/>
</dbReference>
<keyword evidence="3" id="KW-0808">Transferase</keyword>
<gene>
    <name evidence="10" type="primary">fmp40</name>
    <name evidence="10" type="ORF">SOMG_03819</name>
</gene>
<evidence type="ECO:0000313" key="11">
    <source>
        <dbReference type="Proteomes" id="UP001212411"/>
    </source>
</evidence>
<evidence type="ECO:0000313" key="10">
    <source>
        <dbReference type="EMBL" id="WBW73120.1"/>
    </source>
</evidence>
<keyword evidence="11" id="KW-1185">Reference proteome</keyword>
<dbReference type="InterPro" id="IPR003846">
    <property type="entry name" value="SelO"/>
</dbReference>
<name>A0AAE9WC52_9SCHI</name>
<accession>A0AAE9WC52</accession>
<dbReference type="HAMAP" id="MF_00692">
    <property type="entry name" value="SelO"/>
    <property type="match status" value="1"/>
</dbReference>
<reference evidence="10 11" key="1">
    <citation type="journal article" date="2023" name="G3 (Bethesda)">
        <title>A high-quality reference genome for the fission yeast Schizosaccharomyces osmophilus.</title>
        <authorList>
            <person name="Jia G.S."/>
            <person name="Zhang W.C."/>
            <person name="Liang Y."/>
            <person name="Liu X.H."/>
            <person name="Rhind N."/>
            <person name="Pidoux A."/>
            <person name="Brysch-Herzberg M."/>
            <person name="Du L.L."/>
        </authorList>
    </citation>
    <scope>NUCLEOTIDE SEQUENCE [LARGE SCALE GENOMIC DNA]</scope>
    <source>
        <strain evidence="10 11">CBS 15793</strain>
    </source>
</reference>